<comment type="caution">
    <text evidence="1">The sequence shown here is derived from an EMBL/GenBank/DDBJ whole genome shotgun (WGS) entry which is preliminary data.</text>
</comment>
<evidence type="ECO:0000313" key="2">
    <source>
        <dbReference type="Proteomes" id="UP000605201"/>
    </source>
</evidence>
<proteinExistence type="predicted"/>
<reference evidence="1 2" key="1">
    <citation type="submission" date="2020-08" db="EMBL/GenBank/DDBJ databases">
        <title>Bridging the membrane lipid divide: bacteria of the FCB group superphylum have the potential to synthesize archaeal ether lipids.</title>
        <authorList>
            <person name="Villanueva L."/>
            <person name="Von Meijenfeldt F.A.B."/>
            <person name="Westbye A.B."/>
            <person name="Yadav S."/>
            <person name="Hopmans E.C."/>
            <person name="Dutilh B.E."/>
            <person name="Sinninghe Damste J.S."/>
        </authorList>
    </citation>
    <scope>NUCLEOTIDE SEQUENCE [LARGE SCALE GENOMIC DNA]</scope>
    <source>
        <strain evidence="1">NIOZ-UU17</strain>
    </source>
</reference>
<dbReference type="Proteomes" id="UP000605201">
    <property type="component" value="Unassembled WGS sequence"/>
</dbReference>
<accession>A0A8J6P3E7</accession>
<dbReference type="EMBL" id="JACNIG010000431">
    <property type="protein sequence ID" value="MBC8434395.1"/>
    <property type="molecule type" value="Genomic_DNA"/>
</dbReference>
<protein>
    <submittedName>
        <fullName evidence="1">Topoisomerase</fullName>
    </submittedName>
</protein>
<sequence>MAKRDLEKTARNKVIARLSERLTALLPDVLVETGIPSAHSLHGLYGGKFARYIDIKNEVILSSEHFIALYLEGFVRKAEGWPSGSYARNLELLRNSPKLREYLHLFLKRTYLRNLEALSKKRPAVEDAAVWIGQNNANYGILVTPRFSQRSSQWENDKSEIRHFSQLYWSIGHVVETGLVVPGKNECIAFGSPEEYLNFFLNVIVRNSGSKYEYEIARRYRDYALSTPEPTRIPLLIPEFRYEGLESSHRYRLDFTIIDPFELTKIGFELSPWSSHGYLAKIKGLTQKAINKMAQDNFEHEMKKHKDFFRRHGTFVLIYTDNDLADLGKVFIDMQRYLEPKSRPTQLRFHITQDVLGIGT</sequence>
<name>A0A8J6P3E7_9BACT</name>
<gene>
    <name evidence="1" type="ORF">H8D96_21005</name>
</gene>
<evidence type="ECO:0000313" key="1">
    <source>
        <dbReference type="EMBL" id="MBC8434395.1"/>
    </source>
</evidence>
<dbReference type="AlphaFoldDB" id="A0A8J6P3E7"/>
<organism evidence="1 2">
    <name type="scientific">Candidatus Desulfatibia vada</name>
    <dbReference type="NCBI Taxonomy" id="2841696"/>
    <lineage>
        <taxon>Bacteria</taxon>
        <taxon>Pseudomonadati</taxon>
        <taxon>Thermodesulfobacteriota</taxon>
        <taxon>Desulfobacteria</taxon>
        <taxon>Desulfobacterales</taxon>
        <taxon>Desulfobacterales incertae sedis</taxon>
        <taxon>Candidatus Desulfatibia</taxon>
    </lineage>
</organism>